<keyword evidence="2" id="KW-1133">Transmembrane helix</keyword>
<accession>A0A4R5BHD6</accession>
<dbReference type="Gene3D" id="2.160.20.80">
    <property type="entry name" value="E3 ubiquitin-protein ligase SopA"/>
    <property type="match status" value="1"/>
</dbReference>
<dbReference type="Pfam" id="PF13576">
    <property type="entry name" value="Pentapeptide_3"/>
    <property type="match status" value="2"/>
</dbReference>
<keyword evidence="2" id="KW-0472">Membrane</keyword>
<keyword evidence="2" id="KW-0812">Transmembrane</keyword>
<dbReference type="InterPro" id="IPR001646">
    <property type="entry name" value="5peptide_repeat"/>
</dbReference>
<feature type="transmembrane region" description="Helical" evidence="2">
    <location>
        <begin position="79"/>
        <end position="99"/>
    </location>
</feature>
<reference evidence="3 4" key="1">
    <citation type="submission" date="2019-03" db="EMBL/GenBank/DDBJ databases">
        <title>Draft genome sequences of novel Actinobacteria.</title>
        <authorList>
            <person name="Sahin N."/>
            <person name="Ay H."/>
            <person name="Saygin H."/>
        </authorList>
    </citation>
    <scope>NUCLEOTIDE SEQUENCE [LARGE SCALE GENOMIC DNA]</scope>
    <source>
        <strain evidence="3 4">H3C3</strain>
    </source>
</reference>
<feature type="transmembrane region" description="Helical" evidence="2">
    <location>
        <begin position="45"/>
        <end position="67"/>
    </location>
</feature>
<feature type="region of interest" description="Disordered" evidence="1">
    <location>
        <begin position="195"/>
        <end position="240"/>
    </location>
</feature>
<dbReference type="OrthoDB" id="8440251at2"/>
<gene>
    <name evidence="3" type="ORF">E1298_19990</name>
</gene>
<comment type="caution">
    <text evidence="3">The sequence shown here is derived from an EMBL/GenBank/DDBJ whole genome shotgun (WGS) entry which is preliminary data.</text>
</comment>
<evidence type="ECO:0000256" key="2">
    <source>
        <dbReference type="SAM" id="Phobius"/>
    </source>
</evidence>
<proteinExistence type="predicted"/>
<protein>
    <submittedName>
        <fullName evidence="3">Pentapeptide repeat-containing protein</fullName>
    </submittedName>
</protein>
<organism evidence="3 4">
    <name type="scientific">Actinomadura rubrisoli</name>
    <dbReference type="NCBI Taxonomy" id="2530368"/>
    <lineage>
        <taxon>Bacteria</taxon>
        <taxon>Bacillati</taxon>
        <taxon>Actinomycetota</taxon>
        <taxon>Actinomycetes</taxon>
        <taxon>Streptosporangiales</taxon>
        <taxon>Thermomonosporaceae</taxon>
        <taxon>Actinomadura</taxon>
    </lineage>
</organism>
<sequence>MGETTAGGASSGGGGQRGQGAVEPVREVPRPVAGEPRPAVRVLPWWAYTLSAAVTAGLMGLAIWWLLDEAGGDAKLRIEAIRTGLTVGLGAGGAFALVINARRQWLQERAHNHQERADAIQHAHQLRLAEATEHDAAERRITELYNAAAEQLGSDKAPVRLTALYTLERLADDNQRHRQTIVNIVCAYLRMPFTPPTAPPGPEAEHRERARRSAARYRAAREDRPGLTGPARPPEPDPHEELQVRLTAQRLLHTHLQPDADVHWSDISLDLTGATLTDFTLAGCHLHTADFTGATFTGDAIFNKATFTGDAEFSAAAFTGNVWFNEAAFTGTAWFREATFTRHAWFGVAAFTGTAWFGEATFSGDAGFDEATFSGDAEFGVAAFTGTAWFGEATFSGDARFGAATFSGTAMFGEAAFTGDAEFGAATFSGDARFGAATFSGNVGFGTATFSGDAAFNETTFTGNAVFRAASFAGFAGLGRASFSRGINLEAATVANVRSAHQIPAGWQIQPTGGTGGRFVPAGAA</sequence>
<evidence type="ECO:0000313" key="3">
    <source>
        <dbReference type="EMBL" id="TDD84416.1"/>
    </source>
</evidence>
<dbReference type="RefSeq" id="WP_131895423.1">
    <property type="nucleotide sequence ID" value="NZ_SMKU01000102.1"/>
</dbReference>
<name>A0A4R5BHD6_9ACTN</name>
<dbReference type="Proteomes" id="UP000294513">
    <property type="component" value="Unassembled WGS sequence"/>
</dbReference>
<evidence type="ECO:0000256" key="1">
    <source>
        <dbReference type="SAM" id="MobiDB-lite"/>
    </source>
</evidence>
<feature type="compositionally biased region" description="Gly residues" evidence="1">
    <location>
        <begin position="9"/>
        <end position="18"/>
    </location>
</feature>
<dbReference type="EMBL" id="SMKU01000102">
    <property type="protein sequence ID" value="TDD84416.1"/>
    <property type="molecule type" value="Genomic_DNA"/>
</dbReference>
<keyword evidence="4" id="KW-1185">Reference proteome</keyword>
<feature type="region of interest" description="Disordered" evidence="1">
    <location>
        <begin position="1"/>
        <end position="32"/>
    </location>
</feature>
<dbReference type="AlphaFoldDB" id="A0A4R5BHD6"/>
<evidence type="ECO:0000313" key="4">
    <source>
        <dbReference type="Proteomes" id="UP000294513"/>
    </source>
</evidence>